<feature type="transmembrane region" description="Helical" evidence="4">
    <location>
        <begin position="89"/>
        <end position="112"/>
    </location>
</feature>
<dbReference type="OrthoDB" id="5835829at2759"/>
<evidence type="ECO:0000256" key="1">
    <source>
        <dbReference type="ARBA" id="ARBA00009995"/>
    </source>
</evidence>
<evidence type="ECO:0000256" key="3">
    <source>
        <dbReference type="ARBA" id="ARBA00022679"/>
    </source>
</evidence>
<dbReference type="InterPro" id="IPR050271">
    <property type="entry name" value="UDP-glycosyltransferase"/>
</dbReference>
<organism evidence="5 6">
    <name type="scientific">Orchesella cincta</name>
    <name type="common">Springtail</name>
    <name type="synonym">Podura cincta</name>
    <dbReference type="NCBI Taxonomy" id="48709"/>
    <lineage>
        <taxon>Eukaryota</taxon>
        <taxon>Metazoa</taxon>
        <taxon>Ecdysozoa</taxon>
        <taxon>Arthropoda</taxon>
        <taxon>Hexapoda</taxon>
        <taxon>Collembola</taxon>
        <taxon>Entomobryomorpha</taxon>
        <taxon>Entomobryoidea</taxon>
        <taxon>Orchesellidae</taxon>
        <taxon>Orchesellinae</taxon>
        <taxon>Orchesella</taxon>
    </lineage>
</organism>
<dbReference type="SUPFAM" id="SSF53756">
    <property type="entry name" value="UDP-Glycosyltransferase/glycogen phosphorylase"/>
    <property type="match status" value="1"/>
</dbReference>
<keyword evidence="4" id="KW-1133">Transmembrane helix</keyword>
<keyword evidence="3 5" id="KW-0808">Transferase</keyword>
<dbReference type="GO" id="GO:0008194">
    <property type="term" value="F:UDP-glycosyltransferase activity"/>
    <property type="evidence" value="ECO:0007669"/>
    <property type="project" value="InterPro"/>
</dbReference>
<dbReference type="InterPro" id="IPR002213">
    <property type="entry name" value="UDP_glucos_trans"/>
</dbReference>
<evidence type="ECO:0000256" key="4">
    <source>
        <dbReference type="SAM" id="Phobius"/>
    </source>
</evidence>
<evidence type="ECO:0000256" key="2">
    <source>
        <dbReference type="ARBA" id="ARBA00022676"/>
    </source>
</evidence>
<accession>A0A1D2MAK5</accession>
<keyword evidence="4" id="KW-0472">Membrane</keyword>
<sequence>MVEKGYGIKLELITLKEEELTDAIERMTTDKSYKTNVERISRLFTDRPMSPLENAVWWVEFLLRNPDSSEFIRPYSSTQSWWVRRQLDVWAFVFIVAFFVICIPILILYSIVRLMLKRVLNLADIKQDMEMGIYISNKQNLVLSGIGEDKDEILKEKVEQLLQHNLGQTIYIDTAHRLGAPRDPKKSRLVKIRLRNMSDRKQIMIHKKKLGQVFVNEDLPPGMRSLQYTLRLAVKKAREENRNVNYINWYKGTMEVDGKPFQVTDGKLMPVPQF</sequence>
<dbReference type="Gene3D" id="3.30.70.1820">
    <property type="entry name" value="L1 transposable element, RRM domain"/>
    <property type="match status" value="1"/>
</dbReference>
<keyword evidence="4" id="KW-0812">Transmembrane</keyword>
<dbReference type="Proteomes" id="UP000094527">
    <property type="component" value="Unassembled WGS sequence"/>
</dbReference>
<gene>
    <name evidence="5" type="ORF">Ocin01_16654</name>
</gene>
<dbReference type="PANTHER" id="PTHR48043:SF145">
    <property type="entry name" value="FI06409P-RELATED"/>
    <property type="match status" value="1"/>
</dbReference>
<dbReference type="Pfam" id="PF00201">
    <property type="entry name" value="UDPGT"/>
    <property type="match status" value="1"/>
</dbReference>
<evidence type="ECO:0000313" key="6">
    <source>
        <dbReference type="Proteomes" id="UP000094527"/>
    </source>
</evidence>
<dbReference type="PANTHER" id="PTHR48043">
    <property type="entry name" value="EG:EG0003.4 PROTEIN-RELATED"/>
    <property type="match status" value="1"/>
</dbReference>
<dbReference type="AlphaFoldDB" id="A0A1D2MAK5"/>
<comment type="similarity">
    <text evidence="1">Belongs to the UDP-glycosyltransferase family.</text>
</comment>
<comment type="caution">
    <text evidence="5">The sequence shown here is derived from an EMBL/GenBank/DDBJ whole genome shotgun (WGS) entry which is preliminary data.</text>
</comment>
<dbReference type="EMBL" id="LJIJ01002226">
    <property type="protein sequence ID" value="ODM90028.1"/>
    <property type="molecule type" value="Genomic_DNA"/>
</dbReference>
<dbReference type="STRING" id="48709.A0A1D2MAK5"/>
<keyword evidence="6" id="KW-1185">Reference proteome</keyword>
<keyword evidence="2" id="KW-0328">Glycosyltransferase</keyword>
<protein>
    <submittedName>
        <fullName evidence="5">UDP-glucuronosyltransferase 1-1</fullName>
    </submittedName>
</protein>
<evidence type="ECO:0000313" key="5">
    <source>
        <dbReference type="EMBL" id="ODM90028.1"/>
    </source>
</evidence>
<name>A0A1D2MAK5_ORCCI</name>
<proteinExistence type="inferred from homology"/>
<reference evidence="5 6" key="1">
    <citation type="journal article" date="2016" name="Genome Biol. Evol.">
        <title>Gene Family Evolution Reflects Adaptation to Soil Environmental Stressors in the Genome of the Collembolan Orchesella cincta.</title>
        <authorList>
            <person name="Faddeeva-Vakhrusheva A."/>
            <person name="Derks M.F."/>
            <person name="Anvar S.Y."/>
            <person name="Agamennone V."/>
            <person name="Suring W."/>
            <person name="Smit S."/>
            <person name="van Straalen N.M."/>
            <person name="Roelofs D."/>
        </authorList>
    </citation>
    <scope>NUCLEOTIDE SEQUENCE [LARGE SCALE GENOMIC DNA]</scope>
    <source>
        <tissue evidence="5">Mixed pool</tissue>
    </source>
</reference>